<gene>
    <name evidence="1" type="ORF">O6H91_22G024900</name>
</gene>
<sequence>MAPALALDIPSARKSRSARLGQLQVPPDSFSSQPTAGTESEEFDFSDVFGPIPPPHAVHQLASVDEGVELADWGPPELHFDSETLVICSRSHSLVGPSPRPSLSRQLSKFSFDEDNSFKGKRQAAAFSLDPKENIAPDAEINSNISNSPLEVDASVSSVNSRDAEKPKEKLGPQDFELKRVVGQGAFGKVFQVQKKGTAEIYAMKVMRKDKIVERNHAGYMKAERDILTKMVHPFIVQLQYSFQTKTKLYLILDFINGGHLFFQLYRQGMFSEDLARLYSAEIVCAVAHLHSNDIIHRDLKPENILLDAEGHVRLTDFGLAKEISDSCPSNSLCGTMEYMAPEIILAKGHGKAADWWSVGILLYEMVTGQPPFSHSNRKKLQDKIIQDKIKLPTYLTSDAHSLLKGLLQKDPSKRLGSGVNGSDDIRRHKWFKSINWKKLEAREIQPKFTPEVHGTMCIANFDEKWTTMPPQDSPASTPRAGDHSAFTGFSYIAPNLWLPCLDKSPSKAPF</sequence>
<dbReference type="EMBL" id="CM055113">
    <property type="protein sequence ID" value="KAJ7515718.1"/>
    <property type="molecule type" value="Genomic_DNA"/>
</dbReference>
<name>A0ACC2ADS2_DIPCM</name>
<evidence type="ECO:0000313" key="2">
    <source>
        <dbReference type="Proteomes" id="UP001162992"/>
    </source>
</evidence>
<organism evidence="1 2">
    <name type="scientific">Diphasiastrum complanatum</name>
    <name type="common">Issler's clubmoss</name>
    <name type="synonym">Lycopodium complanatum</name>
    <dbReference type="NCBI Taxonomy" id="34168"/>
    <lineage>
        <taxon>Eukaryota</taxon>
        <taxon>Viridiplantae</taxon>
        <taxon>Streptophyta</taxon>
        <taxon>Embryophyta</taxon>
        <taxon>Tracheophyta</taxon>
        <taxon>Lycopodiopsida</taxon>
        <taxon>Lycopodiales</taxon>
        <taxon>Lycopodiaceae</taxon>
        <taxon>Lycopodioideae</taxon>
        <taxon>Diphasiastrum</taxon>
    </lineage>
</organism>
<accession>A0ACC2ADS2</accession>
<protein>
    <submittedName>
        <fullName evidence="1">Uncharacterized protein</fullName>
    </submittedName>
</protein>
<dbReference type="Proteomes" id="UP001162992">
    <property type="component" value="Chromosome 22"/>
</dbReference>
<keyword evidence="2" id="KW-1185">Reference proteome</keyword>
<proteinExistence type="predicted"/>
<comment type="caution">
    <text evidence="1">The sequence shown here is derived from an EMBL/GenBank/DDBJ whole genome shotgun (WGS) entry which is preliminary data.</text>
</comment>
<evidence type="ECO:0000313" key="1">
    <source>
        <dbReference type="EMBL" id="KAJ7515718.1"/>
    </source>
</evidence>
<reference evidence="2" key="1">
    <citation type="journal article" date="2024" name="Proc. Natl. Acad. Sci. U.S.A.">
        <title>Extraordinary preservation of gene collinearity over three hundred million years revealed in homosporous lycophytes.</title>
        <authorList>
            <person name="Li C."/>
            <person name="Wickell D."/>
            <person name="Kuo L.Y."/>
            <person name="Chen X."/>
            <person name="Nie B."/>
            <person name="Liao X."/>
            <person name="Peng D."/>
            <person name="Ji J."/>
            <person name="Jenkins J."/>
            <person name="Williams M."/>
            <person name="Shu S."/>
            <person name="Plott C."/>
            <person name="Barry K."/>
            <person name="Rajasekar S."/>
            <person name="Grimwood J."/>
            <person name="Han X."/>
            <person name="Sun S."/>
            <person name="Hou Z."/>
            <person name="He W."/>
            <person name="Dai G."/>
            <person name="Sun C."/>
            <person name="Schmutz J."/>
            <person name="Leebens-Mack J.H."/>
            <person name="Li F.W."/>
            <person name="Wang L."/>
        </authorList>
    </citation>
    <scope>NUCLEOTIDE SEQUENCE [LARGE SCALE GENOMIC DNA]</scope>
    <source>
        <strain evidence="2">cv. PW_Plant_1</strain>
    </source>
</reference>